<evidence type="ECO:0000313" key="3">
    <source>
        <dbReference type="Proteomes" id="UP001176883"/>
    </source>
</evidence>
<feature type="signal peptide" evidence="1">
    <location>
        <begin position="1"/>
        <end position="20"/>
    </location>
</feature>
<gene>
    <name evidence="2" type="ORF">Q4Q35_20000</name>
</gene>
<sequence>MKKLFFIALFAIGLTTTVHAQCLNQSNTPGYTGYTGFLDIFTFGSDSIDVGISVSSETFTIDAQIINLTNMGTYYGPNYLEGGETFYFAEITYGGYTYSADISKSHLSGLINHWEVCRY</sequence>
<protein>
    <submittedName>
        <fullName evidence="2">Uncharacterized protein</fullName>
    </submittedName>
</protein>
<organism evidence="2 3">
    <name type="scientific">Flavivirga aquimarina</name>
    <dbReference type="NCBI Taxonomy" id="2027862"/>
    <lineage>
        <taxon>Bacteria</taxon>
        <taxon>Pseudomonadati</taxon>
        <taxon>Bacteroidota</taxon>
        <taxon>Flavobacteriia</taxon>
        <taxon>Flavobacteriales</taxon>
        <taxon>Flavobacteriaceae</taxon>
        <taxon>Flavivirga</taxon>
    </lineage>
</organism>
<feature type="chain" id="PRO_5045173199" evidence="1">
    <location>
        <begin position="21"/>
        <end position="119"/>
    </location>
</feature>
<keyword evidence="3" id="KW-1185">Reference proteome</keyword>
<name>A0ABT8WG09_9FLAO</name>
<dbReference type="RefSeq" id="WP_303279806.1">
    <property type="nucleotide sequence ID" value="NZ_JAUOEK010000183.1"/>
</dbReference>
<proteinExistence type="predicted"/>
<evidence type="ECO:0000256" key="1">
    <source>
        <dbReference type="SAM" id="SignalP"/>
    </source>
</evidence>
<accession>A0ABT8WG09</accession>
<comment type="caution">
    <text evidence="2">The sequence shown here is derived from an EMBL/GenBank/DDBJ whole genome shotgun (WGS) entry which is preliminary data.</text>
</comment>
<dbReference type="Proteomes" id="UP001176883">
    <property type="component" value="Unassembled WGS sequence"/>
</dbReference>
<keyword evidence="1" id="KW-0732">Signal</keyword>
<reference evidence="2" key="1">
    <citation type="submission" date="2023-07" db="EMBL/GenBank/DDBJ databases">
        <title>Two novel species in the genus Flavivirga.</title>
        <authorList>
            <person name="Kwon K."/>
        </authorList>
    </citation>
    <scope>NUCLEOTIDE SEQUENCE</scope>
    <source>
        <strain evidence="2">KCTC 52353</strain>
    </source>
</reference>
<dbReference type="EMBL" id="JAUOEK010000183">
    <property type="protein sequence ID" value="MDO5972090.1"/>
    <property type="molecule type" value="Genomic_DNA"/>
</dbReference>
<evidence type="ECO:0000313" key="2">
    <source>
        <dbReference type="EMBL" id="MDO5972090.1"/>
    </source>
</evidence>